<dbReference type="PRINTS" id="PR00099">
    <property type="entry name" value="CPSGATASE"/>
</dbReference>
<dbReference type="NCBIfam" id="TIGR00566">
    <property type="entry name" value="trpG_papA"/>
    <property type="match status" value="1"/>
</dbReference>
<evidence type="ECO:0000313" key="4">
    <source>
        <dbReference type="Proteomes" id="UP000515955"/>
    </source>
</evidence>
<dbReference type="GO" id="GO:0004049">
    <property type="term" value="F:anthranilate synthase activity"/>
    <property type="evidence" value="ECO:0007669"/>
    <property type="project" value="TreeGrafter"/>
</dbReference>
<dbReference type="GO" id="GO:0000162">
    <property type="term" value="P:L-tryptophan biosynthetic process"/>
    <property type="evidence" value="ECO:0007669"/>
    <property type="project" value="TreeGrafter"/>
</dbReference>
<dbReference type="PANTHER" id="PTHR43418:SF4">
    <property type="entry name" value="MULTIFUNCTIONAL TRYPTOPHAN BIOSYNTHESIS PROTEIN"/>
    <property type="match status" value="1"/>
</dbReference>
<dbReference type="EMBL" id="CP060717">
    <property type="protein sequence ID" value="QNN65999.1"/>
    <property type="molecule type" value="Genomic_DNA"/>
</dbReference>
<keyword evidence="4" id="KW-1185">Reference proteome</keyword>
<feature type="domain" description="Glutamine amidotransferase" evidence="2">
    <location>
        <begin position="9"/>
        <end position="189"/>
    </location>
</feature>
<dbReference type="InterPro" id="IPR029062">
    <property type="entry name" value="Class_I_gatase-like"/>
</dbReference>
<dbReference type="AlphaFoldDB" id="A0A7G9SDS4"/>
<dbReference type="Gene3D" id="3.40.50.880">
    <property type="match status" value="1"/>
</dbReference>
<proteinExistence type="predicted"/>
<organism evidence="3 4">
    <name type="scientific">Sphingomonas rhizophila</name>
    <dbReference type="NCBI Taxonomy" id="2071607"/>
    <lineage>
        <taxon>Bacteria</taxon>
        <taxon>Pseudomonadati</taxon>
        <taxon>Pseudomonadota</taxon>
        <taxon>Alphaproteobacteria</taxon>
        <taxon>Sphingomonadales</taxon>
        <taxon>Sphingomonadaceae</taxon>
        <taxon>Sphingomonas</taxon>
    </lineage>
</organism>
<dbReference type="InterPro" id="IPR017926">
    <property type="entry name" value="GATASE"/>
</dbReference>
<sequence>MTARQPRLLLIDNVDSFTFMLADYLLQAGAEVRVERNDALTVDEAIAANADGVVVSPGPGAPAEAGISVALAGECVRRGVPFLGVCLGHQALAVACGSTVERTAPIHGKVAAVRHDGSGLFTGLPSPFAATRYHSLAVPDPKPPLVANAWSDDGTVMAMRHAQAPAHGVQFHPESVASEQGLVLLRAFVGRCAELA</sequence>
<name>A0A7G9SDS4_9SPHN</name>
<dbReference type="GO" id="GO:0005829">
    <property type="term" value="C:cytosol"/>
    <property type="evidence" value="ECO:0007669"/>
    <property type="project" value="TreeGrafter"/>
</dbReference>
<keyword evidence="1" id="KW-0315">Glutamine amidotransferase</keyword>
<dbReference type="PANTHER" id="PTHR43418">
    <property type="entry name" value="MULTIFUNCTIONAL TRYPTOPHAN BIOSYNTHESIS PROTEIN-RELATED"/>
    <property type="match status" value="1"/>
</dbReference>
<dbReference type="InterPro" id="IPR050472">
    <property type="entry name" value="Anth_synth/Amidotransfase"/>
</dbReference>
<dbReference type="FunFam" id="3.40.50.880:FF:000003">
    <property type="entry name" value="Anthranilate synthase component II"/>
    <property type="match status" value="1"/>
</dbReference>
<evidence type="ECO:0000313" key="3">
    <source>
        <dbReference type="EMBL" id="QNN65999.1"/>
    </source>
</evidence>
<evidence type="ECO:0000256" key="1">
    <source>
        <dbReference type="ARBA" id="ARBA00022962"/>
    </source>
</evidence>
<dbReference type="PRINTS" id="PR00097">
    <property type="entry name" value="ANTSNTHASEII"/>
</dbReference>
<dbReference type="Pfam" id="PF00117">
    <property type="entry name" value="GATase"/>
    <property type="match status" value="1"/>
</dbReference>
<reference evidence="3 4" key="1">
    <citation type="submission" date="2020-08" db="EMBL/GenBank/DDBJ databases">
        <title>Genome sequence of Sphingomonas rhizophila KACC 19189T.</title>
        <authorList>
            <person name="Hyun D.-W."/>
            <person name="Bae J.-W."/>
        </authorList>
    </citation>
    <scope>NUCLEOTIDE SEQUENCE [LARGE SCALE GENOMIC DNA]</scope>
    <source>
        <strain evidence="3 4">KACC 19189</strain>
    </source>
</reference>
<protein>
    <submittedName>
        <fullName evidence="3">Aminodeoxychorismate/anthranilate synthase component II</fullName>
    </submittedName>
</protein>
<dbReference type="PRINTS" id="PR00096">
    <property type="entry name" value="GATASE"/>
</dbReference>
<dbReference type="KEGG" id="srhi:H9L12_05725"/>
<dbReference type="CDD" id="cd01743">
    <property type="entry name" value="GATase1_Anthranilate_Synthase"/>
    <property type="match status" value="1"/>
</dbReference>
<gene>
    <name evidence="3" type="ORF">H9L12_05725</name>
</gene>
<evidence type="ECO:0000259" key="2">
    <source>
        <dbReference type="Pfam" id="PF00117"/>
    </source>
</evidence>
<accession>A0A7G9SDS4</accession>
<dbReference type="InterPro" id="IPR006221">
    <property type="entry name" value="TrpG/PapA_dom"/>
</dbReference>
<dbReference type="RefSeq" id="WP_187542984.1">
    <property type="nucleotide sequence ID" value="NZ_CP060717.1"/>
</dbReference>
<dbReference type="SUPFAM" id="SSF52317">
    <property type="entry name" value="Class I glutamine amidotransferase-like"/>
    <property type="match status" value="1"/>
</dbReference>
<dbReference type="Proteomes" id="UP000515955">
    <property type="component" value="Chromosome"/>
</dbReference>
<dbReference type="PROSITE" id="PS51273">
    <property type="entry name" value="GATASE_TYPE_1"/>
    <property type="match status" value="1"/>
</dbReference>